<dbReference type="EMBL" id="LT629801">
    <property type="protein sequence ID" value="SDV13198.1"/>
    <property type="molecule type" value="Genomic_DNA"/>
</dbReference>
<gene>
    <name evidence="1" type="ORF">SAMN04490209_3826</name>
</gene>
<accession>A0AAE8HES1</accession>
<sequence>MTQVQALLDTHYPALNYLARRVAIGTPLRADQHHYSPLPDEVLLRLASAAPVRYVEGHHQVALLQRENYVPGGPSLADMERWVNQLGPRLLEAWLARLGDWWRDTVPVQTTRWAYLSASLLALLYDCDPPAGMDEQAFERIFPRERLRPIRPDAQWSVQQEALSVCTVQVRRQGSTQAPRMLPVLVLDHAPSGAQARTLLLFSPATGIHPLDSLDAIAALIPDYLSQDLAGTAVEWFIEQPPADPFDLLAACYAERQRLDVLAIDPTVPRTPRQYQQMLDYVTDPRRWFETVLTPIQQRLQDALPLWLVHASADDSLAYARGLQALAEQQARAAGQGFLDGIPPIRAFAAEALKRCLAKQPLAKDLNPDDIELTFNLVTAAMLPGGYPSGDVQRVSLSLTELALENLRGFPHAPSQITLKGRAAATWLSASLLLACVTEVDIGQSYPDLLKQKLISDPPERARREALFTGQLRAQLPLLALQMKLKGEGGLTQAGARLVATAVASAADEQAAIWPLAFKASPTAAEDPVLSHFVIGARNSEQGPHLLYRPLFTPSLREFESPRALLQAIQAPGELQDSVLAWIAPSRQAVYANGGFLEPHIRHFHQGDEFSVPARPAPAQLSKQVQSSDPLPRLFAATAEALVSLADAESVSNAEQRWATIKAGGWLLFSSALPFLRGPALLAGWMVQVLDSVQRDVAASTPADPVAQVEGAMDLLSNLVMVLAYRASPHERPATLDLRHPVFARTRARLSSPSPTVTRSAATLPTHAPYRWSSARDTLTPFMRERLEGMSLRAVQQPWPLALPGAETAGRLKGLLQDTRSAPPQWQAVVRGHVYRVRLVGDSVQVTDAAGTASGPWLKPLEGGGWDVDLRLRLRGGQADTPAAPASTEARRQQLEQDLRQYAQRRETADRAIGVARSLKTSHAGHITEQQRIAADARYLHELQNKLEASRLELQCLKDLQALRPRPAYERELSTLLEGQILNLRQLLQYAREATAALHARLVPALELVQAESEAEALSDINLEAHRNIVEGMRLLADQNQNAIVWRSLEIDTLDALERVPKYGRDKAQAFKQSEAATPTVLELQSLQVSALWAVALNSEGPRLDDDFFQSLDDTVQRARWASGSQAQLDELASHNPELRVELLESFDRVYAQTDDRIEFWRAMEPDKFHLGYLDKLQQLFAQLHLQVQRELAATLEPAPVTRPASRVRQKKIIRTRNQDLYVARVTVTSDEQPIEIAEVTDAQNEVIASFTQATDGIWEPLNKTPVQRTTSLPNLARLIEQGQALRAPVEKAIAEVLKMARNANEPQSLQDILEQRADKLRRCADAIQQRLLLSEPDRLAATQRARARTETDELRAAASRLSEQGLQARLTAIKARPPTQAGLDVLVGHREAKVYRQGERVALAGRSDDWLQSYVVIDEQSRQPWCYGHFHYGRQTGPDDHFSAAHLKTPEQHRLGKQAQIEAQAQAFARMKAGQSGRVSQTLEIHRGEINLRMARKLFFDAPAWPEGKPSI</sequence>
<dbReference type="Proteomes" id="UP000182085">
    <property type="component" value="Chromosome I"/>
</dbReference>
<name>A0AAE8HES1_9PSED</name>
<evidence type="ECO:0000313" key="2">
    <source>
        <dbReference type="Proteomes" id="UP000182085"/>
    </source>
</evidence>
<organism evidence="1 2">
    <name type="scientific">Pseudomonas rhodesiae</name>
    <dbReference type="NCBI Taxonomy" id="76760"/>
    <lineage>
        <taxon>Bacteria</taxon>
        <taxon>Pseudomonadati</taxon>
        <taxon>Pseudomonadota</taxon>
        <taxon>Gammaproteobacteria</taxon>
        <taxon>Pseudomonadales</taxon>
        <taxon>Pseudomonadaceae</taxon>
        <taxon>Pseudomonas</taxon>
    </lineage>
</organism>
<evidence type="ECO:0000313" key="1">
    <source>
        <dbReference type="EMBL" id="SDV13198.1"/>
    </source>
</evidence>
<proteinExistence type="predicted"/>
<protein>
    <submittedName>
        <fullName evidence="1">Uncharacterized protein</fullName>
    </submittedName>
</protein>
<keyword evidence="2" id="KW-1185">Reference proteome</keyword>
<reference evidence="1 2" key="1">
    <citation type="submission" date="2016-10" db="EMBL/GenBank/DDBJ databases">
        <authorList>
            <person name="Varghese N."/>
            <person name="Submissions S."/>
        </authorList>
    </citation>
    <scope>NUCLEOTIDE SEQUENCE [LARGE SCALE GENOMIC DNA]</scope>
    <source>
        <strain evidence="1 2">BS2777</strain>
    </source>
</reference>